<dbReference type="Gene3D" id="3.40.630.10">
    <property type="entry name" value="Zn peptidases"/>
    <property type="match status" value="1"/>
</dbReference>
<feature type="binding site" evidence="3">
    <location>
        <position position="136"/>
    </location>
    <ligand>
        <name>Mn(2+)</name>
        <dbReference type="ChEBI" id="CHEBI:29035"/>
        <label>2</label>
    </ligand>
</feature>
<protein>
    <submittedName>
        <fullName evidence="6">Putative auxin amidohydrolase</fullName>
    </submittedName>
</protein>
<feature type="binding site" evidence="3">
    <location>
        <position position="395"/>
    </location>
    <ligand>
        <name>Mn(2+)</name>
        <dbReference type="ChEBI" id="CHEBI:29035"/>
        <label>2</label>
    </ligand>
</feature>
<evidence type="ECO:0000256" key="1">
    <source>
        <dbReference type="ARBA" id="ARBA00006153"/>
    </source>
</evidence>
<dbReference type="InterPro" id="IPR011650">
    <property type="entry name" value="Peptidase_M20_dimer"/>
</dbReference>
<evidence type="ECO:0000256" key="3">
    <source>
        <dbReference type="PIRSR" id="PIRSR005962-1"/>
    </source>
</evidence>
<gene>
    <name evidence="6" type="ORF">BE221DRAFT_165499</name>
</gene>
<dbReference type="PIRSF" id="PIRSF005962">
    <property type="entry name" value="Pept_M20D_amidohydro"/>
    <property type="match status" value="1"/>
</dbReference>
<feature type="signal peptide" evidence="4">
    <location>
        <begin position="1"/>
        <end position="18"/>
    </location>
</feature>
<dbReference type="GO" id="GO:0046872">
    <property type="term" value="F:metal ion binding"/>
    <property type="evidence" value="ECO:0007669"/>
    <property type="project" value="UniProtKB-KW"/>
</dbReference>
<feature type="domain" description="Peptidase M20 dimerisation" evidence="5">
    <location>
        <begin position="208"/>
        <end position="306"/>
    </location>
</feature>
<accession>A0A1Y5IQX4</accession>
<dbReference type="EMBL" id="KZ155771">
    <property type="protein sequence ID" value="OUS49395.1"/>
    <property type="molecule type" value="Genomic_DNA"/>
</dbReference>
<dbReference type="FunFam" id="3.30.70.360:FF:000001">
    <property type="entry name" value="N-acetyldiaminopimelate deacetylase"/>
    <property type="match status" value="1"/>
</dbReference>
<dbReference type="Proteomes" id="UP000195557">
    <property type="component" value="Unassembled WGS sequence"/>
</dbReference>
<feature type="chain" id="PRO_5013187144" evidence="4">
    <location>
        <begin position="19"/>
        <end position="426"/>
    </location>
</feature>
<organism evidence="6">
    <name type="scientific">Ostreococcus tauri</name>
    <name type="common">Marine green alga</name>
    <dbReference type="NCBI Taxonomy" id="70448"/>
    <lineage>
        <taxon>Eukaryota</taxon>
        <taxon>Viridiplantae</taxon>
        <taxon>Chlorophyta</taxon>
        <taxon>Mamiellophyceae</taxon>
        <taxon>Mamiellales</taxon>
        <taxon>Bathycoccaceae</taxon>
        <taxon>Ostreococcus</taxon>
    </lineage>
</organism>
<keyword evidence="2 6" id="KW-0378">Hydrolase</keyword>
<dbReference type="SUPFAM" id="SSF55031">
    <property type="entry name" value="Bacterial exopeptidase dimerisation domain"/>
    <property type="match status" value="1"/>
</dbReference>
<reference evidence="6" key="1">
    <citation type="submission" date="2017-04" db="EMBL/GenBank/DDBJ databases">
        <title>Population genomics of picophytoplankton unveils novel chromosome hypervariability.</title>
        <authorList>
            <consortium name="DOE Joint Genome Institute"/>
            <person name="Blanc-Mathieu R."/>
            <person name="Krasovec M."/>
            <person name="Hebrard M."/>
            <person name="Yau S."/>
            <person name="Desgranges E."/>
            <person name="Martin J."/>
            <person name="Schackwitz W."/>
            <person name="Kuo A."/>
            <person name="Salin G."/>
            <person name="Donnadieu C."/>
            <person name="Desdevises Y."/>
            <person name="Sanchez-Ferandin S."/>
            <person name="Moreau H."/>
            <person name="Rivals E."/>
            <person name="Grigoriev I.V."/>
            <person name="Grimsley N."/>
            <person name="Eyre-Walker A."/>
            <person name="Piganeau G."/>
        </authorList>
    </citation>
    <scope>NUCLEOTIDE SEQUENCE [LARGE SCALE GENOMIC DNA]</scope>
    <source>
        <strain evidence="6">RCC 1115</strain>
    </source>
</reference>
<sequence>MLARVLTLVAVYATVVAADATDVSAVTVDVSSSSLTRDVLDRAHNVKSYVQRVRRHIHQRPELMWEEEHTMSFIERELDALGITHERITATGVVATLGAGRRSVGLRADADALPLTEDTGLAYASKTEGKMHACGHDGHVAMLLGAARVLKEVHDEDPGAFPGTVRFIFQPAEEGGAGAKEMLKPRDGSRGMVDFDPPIQSGGTIMAGAGEFVIDIAGRGGHAAVPHKNVDVIVAGSAIVTALQTLVSRLTDPLDSVVVSVTVFNAGTASNIMADKATLRGTLRALNPKTFALMQQKVVDMAAATAVAHGCEASTSFEPEQYGKKRVPYPPTVNDPQAAQLAMNVAAQLFGAENTRDVVPVMPAEDFSFFGQTYPSVMMWLGAYNESAGSTHPLHSPKYILDENILTNGVALHAAYALSFLKNGFA</sequence>
<evidence type="ECO:0000256" key="4">
    <source>
        <dbReference type="SAM" id="SignalP"/>
    </source>
</evidence>
<keyword evidence="3" id="KW-0464">Manganese</keyword>
<dbReference type="Pfam" id="PF07687">
    <property type="entry name" value="M20_dimer"/>
    <property type="match status" value="1"/>
</dbReference>
<dbReference type="PANTHER" id="PTHR11014:SF63">
    <property type="entry name" value="METALLOPEPTIDASE, PUTATIVE (AFU_ORTHOLOGUE AFUA_6G09600)-RELATED"/>
    <property type="match status" value="1"/>
</dbReference>
<name>A0A1Y5IQX4_OSTTA</name>
<feature type="binding site" evidence="3">
    <location>
        <position position="174"/>
    </location>
    <ligand>
        <name>Mn(2+)</name>
        <dbReference type="ChEBI" id="CHEBI:29035"/>
        <label>2</label>
    </ligand>
</feature>
<evidence type="ECO:0000256" key="2">
    <source>
        <dbReference type="ARBA" id="ARBA00022801"/>
    </source>
</evidence>
<dbReference type="SUPFAM" id="SSF53187">
    <property type="entry name" value="Zn-dependent exopeptidases"/>
    <property type="match status" value="1"/>
</dbReference>
<dbReference type="InterPro" id="IPR017439">
    <property type="entry name" value="Amidohydrolase"/>
</dbReference>
<feature type="binding site" evidence="3">
    <location>
        <position position="134"/>
    </location>
    <ligand>
        <name>Mn(2+)</name>
        <dbReference type="ChEBI" id="CHEBI:29035"/>
        <label>2</label>
    </ligand>
</feature>
<dbReference type="eggNOG" id="ENOG502QQEM">
    <property type="taxonomic scope" value="Eukaryota"/>
</dbReference>
<keyword evidence="3" id="KW-0479">Metal-binding</keyword>
<keyword evidence="4" id="KW-0732">Signal</keyword>
<dbReference type="InterPro" id="IPR036264">
    <property type="entry name" value="Bact_exopeptidase_dim_dom"/>
</dbReference>
<evidence type="ECO:0000313" key="6">
    <source>
        <dbReference type="EMBL" id="OUS49395.1"/>
    </source>
</evidence>
<comment type="similarity">
    <text evidence="1">Belongs to the peptidase M20 family.</text>
</comment>
<dbReference type="InterPro" id="IPR002933">
    <property type="entry name" value="Peptidase_M20"/>
</dbReference>
<dbReference type="AlphaFoldDB" id="A0A1Y5IQX4"/>
<dbReference type="PANTHER" id="PTHR11014">
    <property type="entry name" value="PEPTIDASE M20 FAMILY MEMBER"/>
    <property type="match status" value="1"/>
</dbReference>
<comment type="cofactor">
    <cofactor evidence="3">
        <name>Mn(2+)</name>
        <dbReference type="ChEBI" id="CHEBI:29035"/>
    </cofactor>
    <text evidence="3">The Mn(2+) ion enhances activity.</text>
</comment>
<dbReference type="Pfam" id="PF01546">
    <property type="entry name" value="Peptidase_M20"/>
    <property type="match status" value="1"/>
</dbReference>
<dbReference type="Gene3D" id="3.30.70.360">
    <property type="match status" value="1"/>
</dbReference>
<dbReference type="GO" id="GO:0016787">
    <property type="term" value="F:hydrolase activity"/>
    <property type="evidence" value="ECO:0007669"/>
    <property type="project" value="UniProtKB-KW"/>
</dbReference>
<proteinExistence type="inferred from homology"/>
<evidence type="ECO:0000259" key="5">
    <source>
        <dbReference type="Pfam" id="PF07687"/>
    </source>
</evidence>